<protein>
    <submittedName>
        <fullName evidence="2">Uncharacterized protein</fullName>
    </submittedName>
</protein>
<dbReference type="AlphaFoldDB" id="A0A426WZ86"/>
<evidence type="ECO:0000256" key="1">
    <source>
        <dbReference type="SAM" id="MobiDB-lite"/>
    </source>
</evidence>
<feature type="compositionally biased region" description="Basic residues" evidence="1">
    <location>
        <begin position="56"/>
        <end position="70"/>
    </location>
</feature>
<dbReference type="EMBL" id="AMZH03031606">
    <property type="protein sequence ID" value="RRT32536.1"/>
    <property type="molecule type" value="Genomic_DNA"/>
</dbReference>
<dbReference type="Proteomes" id="UP000287651">
    <property type="component" value="Unassembled WGS sequence"/>
</dbReference>
<accession>A0A426WZ86</accession>
<feature type="region of interest" description="Disordered" evidence="1">
    <location>
        <begin position="1"/>
        <end position="116"/>
    </location>
</feature>
<feature type="compositionally biased region" description="Low complexity" evidence="1">
    <location>
        <begin position="86"/>
        <end position="105"/>
    </location>
</feature>
<reference evidence="2 3" key="1">
    <citation type="journal article" date="2014" name="Agronomy (Basel)">
        <title>A Draft Genome Sequence for Ensete ventricosum, the Drought-Tolerant Tree Against Hunger.</title>
        <authorList>
            <person name="Harrison J."/>
            <person name="Moore K.A."/>
            <person name="Paszkiewicz K."/>
            <person name="Jones T."/>
            <person name="Grant M."/>
            <person name="Ambacheew D."/>
            <person name="Muzemil S."/>
            <person name="Studholme D.J."/>
        </authorList>
    </citation>
    <scope>NUCLEOTIDE SEQUENCE [LARGE SCALE GENOMIC DNA]</scope>
</reference>
<evidence type="ECO:0000313" key="3">
    <source>
        <dbReference type="Proteomes" id="UP000287651"/>
    </source>
</evidence>
<feature type="compositionally biased region" description="Basic and acidic residues" evidence="1">
    <location>
        <begin position="75"/>
        <end position="85"/>
    </location>
</feature>
<comment type="caution">
    <text evidence="2">The sequence shown here is derived from an EMBL/GenBank/DDBJ whole genome shotgun (WGS) entry which is preliminary data.</text>
</comment>
<organism evidence="2 3">
    <name type="scientific">Ensete ventricosum</name>
    <name type="common">Abyssinian banana</name>
    <name type="synonym">Musa ensete</name>
    <dbReference type="NCBI Taxonomy" id="4639"/>
    <lineage>
        <taxon>Eukaryota</taxon>
        <taxon>Viridiplantae</taxon>
        <taxon>Streptophyta</taxon>
        <taxon>Embryophyta</taxon>
        <taxon>Tracheophyta</taxon>
        <taxon>Spermatophyta</taxon>
        <taxon>Magnoliopsida</taxon>
        <taxon>Liliopsida</taxon>
        <taxon>Zingiberales</taxon>
        <taxon>Musaceae</taxon>
        <taxon>Ensete</taxon>
    </lineage>
</organism>
<proteinExistence type="predicted"/>
<sequence length="116" mass="12410">MDLGELRGMPRMTSGKVPLTRPTAHEVGASPAWEAPRASLKRPVVSPPEQAEDTVRHHKKVKVLTRRHKSGPGEGESRSRSKSKEPAAPSEEPEAPVGSEEGGASPCSIMSRPRAS</sequence>
<name>A0A426WZ86_ENSVE</name>
<evidence type="ECO:0000313" key="2">
    <source>
        <dbReference type="EMBL" id="RRT32536.1"/>
    </source>
</evidence>
<gene>
    <name evidence="2" type="ORF">B296_00052579</name>
</gene>